<reference evidence="1 2" key="1">
    <citation type="journal article" date="2022" name="New Phytol.">
        <title>Ecological generalism drives hyperdiversity of secondary metabolite gene clusters in xylarialean endophytes.</title>
        <authorList>
            <person name="Franco M.E.E."/>
            <person name="Wisecaver J.H."/>
            <person name="Arnold A.E."/>
            <person name="Ju Y.M."/>
            <person name="Slot J.C."/>
            <person name="Ahrendt S."/>
            <person name="Moore L.P."/>
            <person name="Eastman K.E."/>
            <person name="Scott K."/>
            <person name="Konkel Z."/>
            <person name="Mondo S.J."/>
            <person name="Kuo A."/>
            <person name="Hayes R.D."/>
            <person name="Haridas S."/>
            <person name="Andreopoulos B."/>
            <person name="Riley R."/>
            <person name="LaButti K."/>
            <person name="Pangilinan J."/>
            <person name="Lipzen A."/>
            <person name="Amirebrahimi M."/>
            <person name="Yan J."/>
            <person name="Adam C."/>
            <person name="Keymanesh K."/>
            <person name="Ng V."/>
            <person name="Louie K."/>
            <person name="Northen T."/>
            <person name="Drula E."/>
            <person name="Henrissat B."/>
            <person name="Hsieh H.M."/>
            <person name="Youens-Clark K."/>
            <person name="Lutzoni F."/>
            <person name="Miadlikowska J."/>
            <person name="Eastwood D.C."/>
            <person name="Hamelin R.C."/>
            <person name="Grigoriev I.V."/>
            <person name="U'Ren J.M."/>
        </authorList>
    </citation>
    <scope>NUCLEOTIDE SEQUENCE [LARGE SCALE GENOMIC DNA]</scope>
    <source>
        <strain evidence="1 2">ER1909</strain>
    </source>
</reference>
<dbReference type="Proteomes" id="UP001497680">
    <property type="component" value="Unassembled WGS sequence"/>
</dbReference>
<evidence type="ECO:0000313" key="2">
    <source>
        <dbReference type="Proteomes" id="UP001497680"/>
    </source>
</evidence>
<gene>
    <name evidence="1" type="ORF">F4821DRAFT_227378</name>
</gene>
<organism evidence="1 2">
    <name type="scientific">Hypoxylon rubiginosum</name>
    <dbReference type="NCBI Taxonomy" id="110542"/>
    <lineage>
        <taxon>Eukaryota</taxon>
        <taxon>Fungi</taxon>
        <taxon>Dikarya</taxon>
        <taxon>Ascomycota</taxon>
        <taxon>Pezizomycotina</taxon>
        <taxon>Sordariomycetes</taxon>
        <taxon>Xylariomycetidae</taxon>
        <taxon>Xylariales</taxon>
        <taxon>Hypoxylaceae</taxon>
        <taxon>Hypoxylon</taxon>
    </lineage>
</organism>
<comment type="caution">
    <text evidence="1">The sequence shown here is derived from an EMBL/GenBank/DDBJ whole genome shotgun (WGS) entry which is preliminary data.</text>
</comment>
<evidence type="ECO:0000313" key="1">
    <source>
        <dbReference type="EMBL" id="KAI6091059.1"/>
    </source>
</evidence>
<accession>A0ACC0DEA7</accession>
<name>A0ACC0DEA7_9PEZI</name>
<sequence length="442" mass="51121">MDFGMDKLAQLIEDLYGMYQWITFQSSNTIQAILEEQDEDPNPVVLNPHYVLLNSQSTATDSSRVSARVYNNHYNPLGQLPEELLLRILYFASDDVASIFCLRRASSTFRRLIAGDDLSRFSPSTASFFSPEDLSRLEPYKKGQIRRLLQIDGMCDDCKLWCDVPVEGWYRRLRQCLNLRALRRRPESYRVCNFKSLPQKHLYCHACHMHHNGKAFSYSNQASDLIYRECLGREGAVRLCEHVQISWAQIENHIVAWRKNKSGDWQECFDDFYIECRDLTHTCCVDQGVPVYPHARLRNAVCNPNLVILELRSHGGLDLTTLPQHRNRCSCDHSEIKVNDDRLLHIIPSNRKLICSHCDGCRGVFQFWGYGKEGERDIAVYSKKDGTFVNPTHAWLHAMDPDTFERPTRDIPLCKNGGCMNYYRRPKSSDCVCLFKNGLFVS</sequence>
<dbReference type="EMBL" id="MU394288">
    <property type="protein sequence ID" value="KAI6091059.1"/>
    <property type="molecule type" value="Genomic_DNA"/>
</dbReference>
<protein>
    <submittedName>
        <fullName evidence="1">Uncharacterized protein</fullName>
    </submittedName>
</protein>
<keyword evidence="2" id="KW-1185">Reference proteome</keyword>
<proteinExistence type="predicted"/>